<dbReference type="AlphaFoldDB" id="A0A6A0GWA2"/>
<dbReference type="InterPro" id="IPR050173">
    <property type="entry name" value="ABC_transporter_C-like"/>
</dbReference>
<dbReference type="CDD" id="cd03250">
    <property type="entry name" value="ABCC_MRP_domain1"/>
    <property type="match status" value="1"/>
</dbReference>
<sequence length="151" mass="16550">MLGELPALHGRVRVSGKIAYAAQEPWLFSDSIRKNILFGKEYVPVKYAEIIKVCGLDADLKQLADGDLTFVGERGTTLSGGQKARISLARALYQDGDVVLLDDPLSAVDAAVGKQLFDLCIRGYLRRKAVILVTHQLQYISAAHNILVLLE</sequence>
<reference evidence="6" key="2">
    <citation type="journal article" date="2018" name="Environ. Sci. Technol.">
        <title>The Toxicogenome of Hyalella azteca: A Model for Sediment Ecotoxicology and Evolutionary Toxicology.</title>
        <authorList>
            <person name="Poynton H.C."/>
            <person name="Hasenbein S."/>
            <person name="Benoit J.B."/>
            <person name="Sepulveda M.S."/>
            <person name="Poelchau M.F."/>
            <person name="Hughes D.S.T."/>
            <person name="Murali S.C."/>
            <person name="Chen S."/>
            <person name="Glastad K.M."/>
            <person name="Goodisman M.A.D."/>
            <person name="Werren J.H."/>
            <person name="Vineis J.H."/>
            <person name="Bowen J.L."/>
            <person name="Friedrich M."/>
            <person name="Jones J."/>
            <person name="Robertson H.M."/>
            <person name="Feyereisen R."/>
            <person name="Mechler-Hickson A."/>
            <person name="Mathers N."/>
            <person name="Lee C.E."/>
            <person name="Colbourne J.K."/>
            <person name="Biales A."/>
            <person name="Johnston J.S."/>
            <person name="Wellborn G.A."/>
            <person name="Rosendale A.J."/>
            <person name="Cridge A.G."/>
            <person name="Munoz-Torres M.C."/>
            <person name="Bain P.A."/>
            <person name="Manny A.R."/>
            <person name="Major K.M."/>
            <person name="Lambert F.N."/>
            <person name="Vulpe C.D."/>
            <person name="Tuck P."/>
            <person name="Blalock B.J."/>
            <person name="Lin Y.Y."/>
            <person name="Smith M.E."/>
            <person name="Ochoa-Acuna H."/>
            <person name="Chen M.M."/>
            <person name="Childers C.P."/>
            <person name="Qu J."/>
            <person name="Dugan S."/>
            <person name="Lee S.L."/>
            <person name="Chao H."/>
            <person name="Dinh H."/>
            <person name="Han Y."/>
            <person name="Doddapaneni H."/>
            <person name="Worley K.C."/>
            <person name="Muzny D.M."/>
            <person name="Gibbs R.A."/>
            <person name="Richards S."/>
        </authorList>
    </citation>
    <scope>NUCLEOTIDE SEQUENCE</scope>
    <source>
        <strain evidence="6">HAZT.00-mixed</strain>
        <tissue evidence="6">Whole organism</tissue>
    </source>
</reference>
<dbReference type="GO" id="GO:0042626">
    <property type="term" value="F:ATPase-coupled transmembrane transporter activity"/>
    <property type="evidence" value="ECO:0007669"/>
    <property type="project" value="TreeGrafter"/>
</dbReference>
<accession>A0A6A0GWA2</accession>
<name>A0A6A0GWA2_HYAAZ</name>
<evidence type="ECO:0000259" key="5">
    <source>
        <dbReference type="Pfam" id="PF00005"/>
    </source>
</evidence>
<evidence type="ECO:0000256" key="3">
    <source>
        <dbReference type="ARBA" id="ARBA00022741"/>
    </source>
</evidence>
<keyword evidence="3" id="KW-0547">Nucleotide-binding</keyword>
<dbReference type="GO" id="GO:0005524">
    <property type="term" value="F:ATP binding"/>
    <property type="evidence" value="ECO:0007669"/>
    <property type="project" value="UniProtKB-KW"/>
</dbReference>
<evidence type="ECO:0000256" key="4">
    <source>
        <dbReference type="ARBA" id="ARBA00022840"/>
    </source>
</evidence>
<comment type="subcellular location">
    <subcellularLocation>
        <location evidence="1">Membrane</location>
        <topology evidence="1">Multi-pass membrane protein</topology>
    </subcellularLocation>
</comment>
<proteinExistence type="inferred from homology"/>
<dbReference type="SUPFAM" id="SSF52540">
    <property type="entry name" value="P-loop containing nucleoside triphosphate hydrolases"/>
    <property type="match status" value="1"/>
</dbReference>
<dbReference type="EMBL" id="JQDR03012726">
    <property type="protein sequence ID" value="KAA0190835.1"/>
    <property type="molecule type" value="Genomic_DNA"/>
</dbReference>
<evidence type="ECO:0000313" key="6">
    <source>
        <dbReference type="EMBL" id="KAA0190835.1"/>
    </source>
</evidence>
<dbReference type="GO" id="GO:0016887">
    <property type="term" value="F:ATP hydrolysis activity"/>
    <property type="evidence" value="ECO:0007669"/>
    <property type="project" value="InterPro"/>
</dbReference>
<dbReference type="PANTHER" id="PTHR24223:SF456">
    <property type="entry name" value="MULTIDRUG RESISTANCE-ASSOCIATED PROTEIN LETHAL(2)03659"/>
    <property type="match status" value="1"/>
</dbReference>
<dbReference type="PANTHER" id="PTHR24223">
    <property type="entry name" value="ATP-BINDING CASSETTE SUB-FAMILY C"/>
    <property type="match status" value="1"/>
</dbReference>
<keyword evidence="4" id="KW-0067">ATP-binding</keyword>
<evidence type="ECO:0000256" key="1">
    <source>
        <dbReference type="ARBA" id="ARBA00004141"/>
    </source>
</evidence>
<dbReference type="Pfam" id="PF00005">
    <property type="entry name" value="ABC_tran"/>
    <property type="match status" value="1"/>
</dbReference>
<dbReference type="GO" id="GO:0005886">
    <property type="term" value="C:plasma membrane"/>
    <property type="evidence" value="ECO:0007669"/>
    <property type="project" value="TreeGrafter"/>
</dbReference>
<dbReference type="InterPro" id="IPR027417">
    <property type="entry name" value="P-loop_NTPase"/>
</dbReference>
<dbReference type="Gene3D" id="3.40.50.300">
    <property type="entry name" value="P-loop containing nucleotide triphosphate hydrolases"/>
    <property type="match status" value="1"/>
</dbReference>
<feature type="non-terminal residue" evidence="6">
    <location>
        <position position="151"/>
    </location>
</feature>
<gene>
    <name evidence="6" type="ORF">HAZT_HAZT002816</name>
</gene>
<organism evidence="6">
    <name type="scientific">Hyalella azteca</name>
    <name type="common">Amphipod</name>
    <dbReference type="NCBI Taxonomy" id="294128"/>
    <lineage>
        <taxon>Eukaryota</taxon>
        <taxon>Metazoa</taxon>
        <taxon>Ecdysozoa</taxon>
        <taxon>Arthropoda</taxon>
        <taxon>Crustacea</taxon>
        <taxon>Multicrustacea</taxon>
        <taxon>Malacostraca</taxon>
        <taxon>Eumalacostraca</taxon>
        <taxon>Peracarida</taxon>
        <taxon>Amphipoda</taxon>
        <taxon>Senticaudata</taxon>
        <taxon>Talitrida</taxon>
        <taxon>Talitroidea</taxon>
        <taxon>Hyalellidae</taxon>
        <taxon>Hyalella</taxon>
    </lineage>
</organism>
<dbReference type="Proteomes" id="UP000711488">
    <property type="component" value="Unassembled WGS sequence"/>
</dbReference>
<feature type="domain" description="ABC transporter" evidence="5">
    <location>
        <begin position="13"/>
        <end position="105"/>
    </location>
</feature>
<reference evidence="6" key="3">
    <citation type="submission" date="2019-06" db="EMBL/GenBank/DDBJ databases">
        <authorList>
            <person name="Poynton C."/>
            <person name="Hasenbein S."/>
            <person name="Benoit J.B."/>
            <person name="Sepulveda M.S."/>
            <person name="Poelchau M.F."/>
            <person name="Murali S.C."/>
            <person name="Chen S."/>
            <person name="Glastad K.M."/>
            <person name="Werren J.H."/>
            <person name="Vineis J.H."/>
            <person name="Bowen J.L."/>
            <person name="Friedrich M."/>
            <person name="Jones J."/>
            <person name="Robertson H.M."/>
            <person name="Feyereisen R."/>
            <person name="Mechler-Hickson A."/>
            <person name="Mathers N."/>
            <person name="Lee C.E."/>
            <person name="Colbourne J.K."/>
            <person name="Biales A."/>
            <person name="Johnston J.S."/>
            <person name="Wellborn G.A."/>
            <person name="Rosendale A.J."/>
            <person name="Cridge A.G."/>
            <person name="Munoz-Torres M.C."/>
            <person name="Bain P.A."/>
            <person name="Manny A.R."/>
            <person name="Major K.M."/>
            <person name="Lambert F.N."/>
            <person name="Vulpe C.D."/>
            <person name="Tuck P."/>
            <person name="Blalock B.J."/>
            <person name="Lin Y.-Y."/>
            <person name="Smith M.E."/>
            <person name="Ochoa-Acuna H."/>
            <person name="Chen M.-J.M."/>
            <person name="Childers C.P."/>
            <person name="Qu J."/>
            <person name="Dugan S."/>
            <person name="Lee S.L."/>
            <person name="Chao H."/>
            <person name="Dinh H."/>
            <person name="Han Y."/>
            <person name="Doddapaneni H."/>
            <person name="Worley K.C."/>
            <person name="Muzny D.M."/>
            <person name="Gibbs R.A."/>
            <person name="Richards S."/>
        </authorList>
    </citation>
    <scope>NUCLEOTIDE SEQUENCE</scope>
    <source>
        <strain evidence="6">HAZT.00-mixed</strain>
        <tissue evidence="6">Whole organism</tissue>
    </source>
</reference>
<comment type="similarity">
    <text evidence="2">Belongs to the ABC transporter superfamily. ABCC family. Conjugate transporter (TC 3.A.1.208) subfamily.</text>
</comment>
<evidence type="ECO:0000256" key="2">
    <source>
        <dbReference type="ARBA" id="ARBA00009726"/>
    </source>
</evidence>
<protein>
    <recommendedName>
        <fullName evidence="5">ABC transporter domain-containing protein</fullName>
    </recommendedName>
</protein>
<dbReference type="InterPro" id="IPR003439">
    <property type="entry name" value="ABC_transporter-like_ATP-bd"/>
</dbReference>
<comment type="caution">
    <text evidence="6">The sequence shown here is derived from an EMBL/GenBank/DDBJ whole genome shotgun (WGS) entry which is preliminary data.</text>
</comment>
<reference evidence="6" key="1">
    <citation type="submission" date="2014-08" db="EMBL/GenBank/DDBJ databases">
        <authorList>
            <person name="Murali S."/>
            <person name="Richards S."/>
            <person name="Bandaranaike D."/>
            <person name="Bellair M."/>
            <person name="Blankenburg K."/>
            <person name="Chao H."/>
            <person name="Dinh H."/>
            <person name="Doddapaneni H."/>
            <person name="Dugan-Rocha S."/>
            <person name="Elkadiri S."/>
            <person name="Gnanaolivu R."/>
            <person name="Hughes D."/>
            <person name="Lee S."/>
            <person name="Li M."/>
            <person name="Ming W."/>
            <person name="Munidasa M."/>
            <person name="Muniz J."/>
            <person name="Nguyen L."/>
            <person name="Osuji N."/>
            <person name="Pu L.-L."/>
            <person name="Puazo M."/>
            <person name="Skinner E."/>
            <person name="Qu C."/>
            <person name="Quiroz J."/>
            <person name="Raj R."/>
            <person name="Weissenberger G."/>
            <person name="Xin Y."/>
            <person name="Zou X."/>
            <person name="Han Y."/>
            <person name="Worley K."/>
            <person name="Muzny D."/>
            <person name="Gibbs R."/>
        </authorList>
    </citation>
    <scope>NUCLEOTIDE SEQUENCE</scope>
    <source>
        <strain evidence="6">HAZT.00-mixed</strain>
        <tissue evidence="6">Whole organism</tissue>
    </source>
</reference>